<dbReference type="GO" id="GO:0046872">
    <property type="term" value="F:metal ion binding"/>
    <property type="evidence" value="ECO:0007669"/>
    <property type="project" value="UniProtKB-KW"/>
</dbReference>
<keyword evidence="11" id="KW-0915">Sodium</keyword>
<keyword evidence="7 11" id="KW-0472">Membrane</keyword>
<dbReference type="Pfam" id="PF02537">
    <property type="entry name" value="CRCB"/>
    <property type="match status" value="1"/>
</dbReference>
<keyword evidence="4 11" id="KW-0812">Transmembrane</keyword>
<evidence type="ECO:0000256" key="2">
    <source>
        <dbReference type="ARBA" id="ARBA00022475"/>
    </source>
</evidence>
<dbReference type="HAMAP" id="MF_00454">
    <property type="entry name" value="FluC"/>
    <property type="match status" value="1"/>
</dbReference>
<name>A0A364XUE6_9BACT</name>
<gene>
    <name evidence="11 12" type="primary">crcB</name>
    <name evidence="11" type="synonym">fluC</name>
    <name evidence="12" type="ORF">DQQ10_27000</name>
</gene>
<dbReference type="GO" id="GO:0005886">
    <property type="term" value="C:plasma membrane"/>
    <property type="evidence" value="ECO:0007669"/>
    <property type="project" value="UniProtKB-SubCell"/>
</dbReference>
<evidence type="ECO:0000256" key="5">
    <source>
        <dbReference type="ARBA" id="ARBA00022989"/>
    </source>
</evidence>
<feature type="binding site" evidence="11">
    <location>
        <position position="77"/>
    </location>
    <ligand>
        <name>Na(+)</name>
        <dbReference type="ChEBI" id="CHEBI:29101"/>
        <note>structural</note>
    </ligand>
</feature>
<dbReference type="PANTHER" id="PTHR28259:SF1">
    <property type="entry name" value="FLUORIDE EXPORT PROTEIN 1-RELATED"/>
    <property type="match status" value="1"/>
</dbReference>
<keyword evidence="3" id="KW-0997">Cell inner membrane</keyword>
<reference evidence="12 13" key="1">
    <citation type="submission" date="2018-06" db="EMBL/GenBank/DDBJ databases">
        <title>Chryseolinea flavus sp. nov., a member of the phylum Bacteroidetes isolated from soil.</title>
        <authorList>
            <person name="Li Y."/>
            <person name="Wang J."/>
        </authorList>
    </citation>
    <scope>NUCLEOTIDE SEQUENCE [LARGE SCALE GENOMIC DNA]</scope>
    <source>
        <strain evidence="12 13">SDU1-6</strain>
    </source>
</reference>
<dbReference type="EMBL" id="QMFY01000028">
    <property type="protein sequence ID" value="RAV97745.1"/>
    <property type="molecule type" value="Genomic_DNA"/>
</dbReference>
<dbReference type="Proteomes" id="UP000251889">
    <property type="component" value="Unassembled WGS sequence"/>
</dbReference>
<keyword evidence="11" id="KW-0479">Metal-binding</keyword>
<feature type="transmembrane region" description="Helical" evidence="11">
    <location>
        <begin position="36"/>
        <end position="57"/>
    </location>
</feature>
<comment type="caution">
    <text evidence="12">The sequence shown here is derived from an EMBL/GenBank/DDBJ whole genome shotgun (WGS) entry which is preliminary data.</text>
</comment>
<keyword evidence="8 11" id="KW-0407">Ion channel</keyword>
<comment type="activity regulation">
    <text evidence="11">Na(+) is not transported, but it plays an essential structural role and its presence is essential for fluoride channel function.</text>
</comment>
<evidence type="ECO:0000256" key="3">
    <source>
        <dbReference type="ARBA" id="ARBA00022519"/>
    </source>
</evidence>
<evidence type="ECO:0000313" key="12">
    <source>
        <dbReference type="EMBL" id="RAV97745.1"/>
    </source>
</evidence>
<dbReference type="RefSeq" id="WP_112750072.1">
    <property type="nucleotide sequence ID" value="NZ_QMFY01000028.1"/>
</dbReference>
<keyword evidence="11" id="KW-0813">Transport</keyword>
<sequence>MTFANMMIVGLGGFIGSVARFAAVRSIDQRINSLVPYGTLIVNIVGSLILGIIVGFFMRKTGLSDQWKLFLGTGFCGGFTTFSAFAWENVNLISSKMLPLSLFYISISLILGLLAVVFGIWLSRFL</sequence>
<comment type="subcellular location">
    <subcellularLocation>
        <location evidence="1 11">Cell membrane</location>
        <topology evidence="1 11">Multi-pass membrane protein</topology>
    </subcellularLocation>
</comment>
<evidence type="ECO:0000256" key="11">
    <source>
        <dbReference type="HAMAP-Rule" id="MF_00454"/>
    </source>
</evidence>
<evidence type="ECO:0000256" key="6">
    <source>
        <dbReference type="ARBA" id="ARBA00023065"/>
    </source>
</evidence>
<feature type="transmembrane region" description="Helical" evidence="11">
    <location>
        <begin position="69"/>
        <end position="87"/>
    </location>
</feature>
<evidence type="ECO:0000256" key="10">
    <source>
        <dbReference type="ARBA" id="ARBA00035585"/>
    </source>
</evidence>
<feature type="transmembrane region" description="Helical" evidence="11">
    <location>
        <begin position="102"/>
        <end position="122"/>
    </location>
</feature>
<keyword evidence="5 11" id="KW-1133">Transmembrane helix</keyword>
<proteinExistence type="inferred from homology"/>
<keyword evidence="13" id="KW-1185">Reference proteome</keyword>
<dbReference type="GO" id="GO:0140114">
    <property type="term" value="P:cellular detoxification of fluoride"/>
    <property type="evidence" value="ECO:0007669"/>
    <property type="project" value="UniProtKB-UniRule"/>
</dbReference>
<evidence type="ECO:0000256" key="8">
    <source>
        <dbReference type="ARBA" id="ARBA00023303"/>
    </source>
</evidence>
<evidence type="ECO:0000256" key="4">
    <source>
        <dbReference type="ARBA" id="ARBA00022692"/>
    </source>
</evidence>
<evidence type="ECO:0000256" key="1">
    <source>
        <dbReference type="ARBA" id="ARBA00004651"/>
    </source>
</evidence>
<dbReference type="PANTHER" id="PTHR28259">
    <property type="entry name" value="FLUORIDE EXPORT PROTEIN 1-RELATED"/>
    <property type="match status" value="1"/>
</dbReference>
<dbReference type="AlphaFoldDB" id="A0A364XUE6"/>
<keyword evidence="2 11" id="KW-1003">Cell membrane</keyword>
<dbReference type="OrthoDB" id="9815830at2"/>
<evidence type="ECO:0000256" key="9">
    <source>
        <dbReference type="ARBA" id="ARBA00035120"/>
    </source>
</evidence>
<dbReference type="NCBIfam" id="TIGR00494">
    <property type="entry name" value="crcB"/>
    <property type="match status" value="1"/>
</dbReference>
<comment type="function">
    <text evidence="11">Fluoride-specific ion channel. Important for reducing fluoride concentration in the cell, thus reducing its toxicity.</text>
</comment>
<comment type="catalytic activity">
    <reaction evidence="10">
        <text>fluoride(in) = fluoride(out)</text>
        <dbReference type="Rhea" id="RHEA:76159"/>
        <dbReference type="ChEBI" id="CHEBI:17051"/>
    </reaction>
    <physiologicalReaction direction="left-to-right" evidence="10">
        <dbReference type="Rhea" id="RHEA:76160"/>
    </physiologicalReaction>
</comment>
<feature type="binding site" evidence="11">
    <location>
        <position position="80"/>
    </location>
    <ligand>
        <name>Na(+)</name>
        <dbReference type="ChEBI" id="CHEBI:29101"/>
        <note>structural</note>
    </ligand>
</feature>
<keyword evidence="6 11" id="KW-0406">Ion transport</keyword>
<accession>A0A364XUE6</accession>
<evidence type="ECO:0000313" key="13">
    <source>
        <dbReference type="Proteomes" id="UP000251889"/>
    </source>
</evidence>
<protein>
    <recommendedName>
        <fullName evidence="11">Fluoride-specific ion channel FluC</fullName>
    </recommendedName>
</protein>
<evidence type="ECO:0000256" key="7">
    <source>
        <dbReference type="ARBA" id="ARBA00023136"/>
    </source>
</evidence>
<comment type="similarity">
    <text evidence="9 11">Belongs to the fluoride channel Fluc/FEX (TC 1.A.43) family.</text>
</comment>
<dbReference type="GO" id="GO:0062054">
    <property type="term" value="F:fluoride channel activity"/>
    <property type="evidence" value="ECO:0007669"/>
    <property type="project" value="UniProtKB-UniRule"/>
</dbReference>
<dbReference type="InterPro" id="IPR003691">
    <property type="entry name" value="FluC"/>
</dbReference>
<organism evidence="12 13">
    <name type="scientific">Pseudochryseolinea flava</name>
    <dbReference type="NCBI Taxonomy" id="2059302"/>
    <lineage>
        <taxon>Bacteria</taxon>
        <taxon>Pseudomonadati</taxon>
        <taxon>Bacteroidota</taxon>
        <taxon>Cytophagia</taxon>
        <taxon>Cytophagales</taxon>
        <taxon>Fulvivirgaceae</taxon>
        <taxon>Pseudochryseolinea</taxon>
    </lineage>
</organism>